<sequence length="1019" mass="111763">MSRSLPLATSLVAAFGLACITAGSLSCSSLAVAGEGSAEPQLPTRRGKDKLDVDYARDIHANTTDPTYLSEWVDHLPVSRRVSSPKQALGYSIGTPGELTQPETINAYFRTLADESPRVQVFSMGRSHGGREMIVAAIGSKKNLAKLDEIKAANRELADPRVTDEQRARALARDTPPIYWMTAGLHSPETGPPEMVMELAYRLAVSEQDHIKEIRDNVVVLITPVLEMDGRARMVDWYYRHLTGVTERRDSPPHMAPYWGDYTAHDNNRDGLQQSQPLTRNYTDTFHEFLPVLTLDLHESVPLLYVSTGTGPYNETIDPITVTEWQWIASYEVSTATKLGLQGVWTWGFYTGWYPGYILWVSNNHNATGRFYETFGNSSPKTFERELDDYSYAGARINSRQWYRAWPPDQTLTWSLRNNTNYMQTAVLSSLQLAARHGEELLFNFWQKGSNSLEAGETERPHAFVIPAHADAASEAGATRRLLELLLLHRIELHQVQGLGEAGQTFRAAKGGEPVTVHDGDYLVRMDQPYRNYAKTLLQAQPFPASAKTTPYDDVAWSLDLMLDVEVLAIDDPAVLALDGAGEGSQLSPVADLAAVDDHLGAQAATPSGPGTRWLIEHRGQASLATLRWALPESAKVRALSEAWQGHPAGSLIVEGLAGDELARHTAPLLLDALALEGEAPGEAATVEVNRPRVALFHTWRYTQDSGWARYTLEQLGVEFTLIDKDDLRAGGLADRFDLILVPSQGGMRFADIVHGVDTKWGPLAYTTTPEFPSHGVVDSSPDITGGMGFAGLGELEAFVRSGGTLVCLGSAGVLAADGGLAPGVRSLDPGGTPGSHLTTKRLRPDHPLAWGYEAVDWVFRGNLPVYAVRDWDWGRTVVQFGTKTHVDAQREADRKADIPAEPEALAELEGDAPAEPEAAEPTEPPSPSTASAKVPLARSGIVTKPKAIERRAALLDVPVGDGRVLLFAWNPLHRHQNEHDFAYVTNALLFFDDMPDRAPSRDQMRTWEVPLDAGDSRN</sequence>
<dbReference type="Pfam" id="PF00246">
    <property type="entry name" value="Peptidase_M14"/>
    <property type="match status" value="1"/>
</dbReference>
<comment type="cofactor">
    <cofactor evidence="1">
        <name>Zn(2+)</name>
        <dbReference type="ChEBI" id="CHEBI:29105"/>
    </cofactor>
</comment>
<organism evidence="10 11">
    <name type="scientific">Plesiocystis pacifica SIR-1</name>
    <dbReference type="NCBI Taxonomy" id="391625"/>
    <lineage>
        <taxon>Bacteria</taxon>
        <taxon>Pseudomonadati</taxon>
        <taxon>Myxococcota</taxon>
        <taxon>Polyangia</taxon>
        <taxon>Nannocystales</taxon>
        <taxon>Nannocystaceae</taxon>
        <taxon>Plesiocystis</taxon>
    </lineage>
</organism>
<evidence type="ECO:0000256" key="4">
    <source>
        <dbReference type="ARBA" id="ARBA00022801"/>
    </source>
</evidence>
<dbReference type="AlphaFoldDB" id="A6G0H5"/>
<feature type="chain" id="PRO_5002697031" description="Peptidase M14 domain-containing protein" evidence="8">
    <location>
        <begin position="34"/>
        <end position="1019"/>
    </location>
</feature>
<keyword evidence="6" id="KW-0482">Metalloprotease</keyword>
<evidence type="ECO:0000259" key="9">
    <source>
        <dbReference type="Pfam" id="PF00246"/>
    </source>
</evidence>
<evidence type="ECO:0000256" key="2">
    <source>
        <dbReference type="ARBA" id="ARBA00005988"/>
    </source>
</evidence>
<keyword evidence="3" id="KW-0645">Protease</keyword>
<dbReference type="GO" id="GO:0005615">
    <property type="term" value="C:extracellular space"/>
    <property type="evidence" value="ECO:0007669"/>
    <property type="project" value="TreeGrafter"/>
</dbReference>
<evidence type="ECO:0000256" key="1">
    <source>
        <dbReference type="ARBA" id="ARBA00001947"/>
    </source>
</evidence>
<dbReference type="Gene3D" id="3.40.630.10">
    <property type="entry name" value="Zn peptidases"/>
    <property type="match status" value="1"/>
</dbReference>
<dbReference type="STRING" id="391625.PPSIR1_37049"/>
<dbReference type="SUPFAM" id="SSF53187">
    <property type="entry name" value="Zn-dependent exopeptidases"/>
    <property type="match status" value="1"/>
</dbReference>
<dbReference type="RefSeq" id="WP_006970224.1">
    <property type="nucleotide sequence ID" value="NZ_ABCS01000009.1"/>
</dbReference>
<dbReference type="PANTHER" id="PTHR11705:SF143">
    <property type="entry name" value="SLL0236 PROTEIN"/>
    <property type="match status" value="1"/>
</dbReference>
<dbReference type="EMBL" id="ABCS01000009">
    <property type="protein sequence ID" value="EDM80621.1"/>
    <property type="molecule type" value="Genomic_DNA"/>
</dbReference>
<dbReference type="GO" id="GO:0004181">
    <property type="term" value="F:metallocarboxypeptidase activity"/>
    <property type="evidence" value="ECO:0007669"/>
    <property type="project" value="InterPro"/>
</dbReference>
<feature type="region of interest" description="Disordered" evidence="7">
    <location>
        <begin position="909"/>
        <end position="937"/>
    </location>
</feature>
<evidence type="ECO:0000313" key="10">
    <source>
        <dbReference type="EMBL" id="EDM80621.1"/>
    </source>
</evidence>
<name>A6G0H5_9BACT</name>
<evidence type="ECO:0000256" key="3">
    <source>
        <dbReference type="ARBA" id="ARBA00022670"/>
    </source>
</evidence>
<keyword evidence="5" id="KW-0862">Zinc</keyword>
<dbReference type="GO" id="GO:0006508">
    <property type="term" value="P:proteolysis"/>
    <property type="evidence" value="ECO:0007669"/>
    <property type="project" value="UniProtKB-KW"/>
</dbReference>
<dbReference type="eggNOG" id="COG2866">
    <property type="taxonomic scope" value="Bacteria"/>
</dbReference>
<keyword evidence="8" id="KW-0732">Signal</keyword>
<keyword evidence="4" id="KW-0378">Hydrolase</keyword>
<dbReference type="PROSITE" id="PS51257">
    <property type="entry name" value="PROKAR_LIPOPROTEIN"/>
    <property type="match status" value="1"/>
</dbReference>
<dbReference type="GO" id="GO:0008270">
    <property type="term" value="F:zinc ion binding"/>
    <property type="evidence" value="ECO:0007669"/>
    <property type="project" value="InterPro"/>
</dbReference>
<evidence type="ECO:0000256" key="5">
    <source>
        <dbReference type="ARBA" id="ARBA00022833"/>
    </source>
</evidence>
<feature type="domain" description="Peptidase M14" evidence="9">
    <location>
        <begin position="105"/>
        <end position="314"/>
    </location>
</feature>
<evidence type="ECO:0000256" key="7">
    <source>
        <dbReference type="SAM" id="MobiDB-lite"/>
    </source>
</evidence>
<evidence type="ECO:0000256" key="8">
    <source>
        <dbReference type="SAM" id="SignalP"/>
    </source>
</evidence>
<accession>A6G0H5</accession>
<protein>
    <recommendedName>
        <fullName evidence="9">Peptidase M14 domain-containing protein</fullName>
    </recommendedName>
</protein>
<dbReference type="Proteomes" id="UP000005801">
    <property type="component" value="Unassembled WGS sequence"/>
</dbReference>
<dbReference type="PANTHER" id="PTHR11705">
    <property type="entry name" value="PROTEASE FAMILY M14 CARBOXYPEPTIDASE A,B"/>
    <property type="match status" value="1"/>
</dbReference>
<keyword evidence="11" id="KW-1185">Reference proteome</keyword>
<evidence type="ECO:0000313" key="11">
    <source>
        <dbReference type="Proteomes" id="UP000005801"/>
    </source>
</evidence>
<gene>
    <name evidence="10" type="ORF">PPSIR1_37049</name>
</gene>
<proteinExistence type="inferred from homology"/>
<reference evidence="10 11" key="1">
    <citation type="submission" date="2007-06" db="EMBL/GenBank/DDBJ databases">
        <authorList>
            <person name="Shimkets L."/>
            <person name="Ferriera S."/>
            <person name="Johnson J."/>
            <person name="Kravitz S."/>
            <person name="Beeson K."/>
            <person name="Sutton G."/>
            <person name="Rogers Y.-H."/>
            <person name="Friedman R."/>
            <person name="Frazier M."/>
            <person name="Venter J.C."/>
        </authorList>
    </citation>
    <scope>NUCLEOTIDE SEQUENCE [LARGE SCALE GENOMIC DNA]</scope>
    <source>
        <strain evidence="10 11">SIR-1</strain>
    </source>
</reference>
<feature type="signal peptide" evidence="8">
    <location>
        <begin position="1"/>
        <end position="33"/>
    </location>
</feature>
<feature type="compositionally biased region" description="Acidic residues" evidence="7">
    <location>
        <begin position="909"/>
        <end position="921"/>
    </location>
</feature>
<dbReference type="InterPro" id="IPR000834">
    <property type="entry name" value="Peptidase_M14"/>
</dbReference>
<comment type="similarity">
    <text evidence="2">Belongs to the peptidase M14 family.</text>
</comment>
<comment type="caution">
    <text evidence="10">The sequence shown here is derived from an EMBL/GenBank/DDBJ whole genome shotgun (WGS) entry which is preliminary data.</text>
</comment>
<evidence type="ECO:0000256" key="6">
    <source>
        <dbReference type="ARBA" id="ARBA00023049"/>
    </source>
</evidence>